<evidence type="ECO:0000256" key="6">
    <source>
        <dbReference type="ARBA" id="ARBA00022787"/>
    </source>
</evidence>
<dbReference type="Pfam" id="PF08038">
    <property type="entry name" value="Tom7"/>
    <property type="match status" value="1"/>
</dbReference>
<dbReference type="GO" id="GO:1903955">
    <property type="term" value="P:positive regulation of protein targeting to mitochondrion"/>
    <property type="evidence" value="ECO:0007669"/>
    <property type="project" value="TreeGrafter"/>
</dbReference>
<evidence type="ECO:0000256" key="5">
    <source>
        <dbReference type="ARBA" id="ARBA00022692"/>
    </source>
</evidence>
<protein>
    <recommendedName>
        <fullName evidence="3">Mitochondrial import receptor subunit TOM7 homolog</fullName>
    </recommendedName>
    <alternativeName>
        <fullName evidence="11">Translocase of outer membrane 7 kDa subunit homolog</fullName>
    </alternativeName>
</protein>
<keyword evidence="14" id="KW-1185">Reference proteome</keyword>
<dbReference type="AlphaFoldDB" id="A0A8C5P9R0"/>
<sequence length="60" mass="6872">MPEISKETKQRLQKVFKCGQFTIRWGFIPMVLYLGLLSCGADPMARVSPQYQTVLKSGFF</sequence>
<accession>A0A8C5P9R0</accession>
<dbReference type="PANTHER" id="PTHR46722:SF1">
    <property type="entry name" value="MITOCHONDRIAL IMPORT RECEPTOR SUBUNIT TOM7 HOMOLOG"/>
    <property type="match status" value="1"/>
</dbReference>
<keyword evidence="7" id="KW-0653">Protein transport</keyword>
<keyword evidence="6" id="KW-1000">Mitochondrion outer membrane</keyword>
<dbReference type="PANTHER" id="PTHR46722">
    <property type="entry name" value="MITOCHONDRIAL IMPORT RECEPTOR SUBUNIT TOM7 HOMOLOG"/>
    <property type="match status" value="1"/>
</dbReference>
<dbReference type="OrthoDB" id="284357at2759"/>
<evidence type="ECO:0000313" key="14">
    <source>
        <dbReference type="Proteomes" id="UP000694569"/>
    </source>
</evidence>
<reference evidence="13" key="2">
    <citation type="submission" date="2025-09" db="UniProtKB">
        <authorList>
            <consortium name="Ensembl"/>
        </authorList>
    </citation>
    <scope>IDENTIFICATION</scope>
</reference>
<dbReference type="GO" id="GO:0005742">
    <property type="term" value="C:mitochondrial outer membrane translocase complex"/>
    <property type="evidence" value="ECO:0007669"/>
    <property type="project" value="InterPro"/>
</dbReference>
<evidence type="ECO:0000256" key="2">
    <source>
        <dbReference type="ARBA" id="ARBA00010917"/>
    </source>
</evidence>
<evidence type="ECO:0000256" key="3">
    <source>
        <dbReference type="ARBA" id="ARBA00014537"/>
    </source>
</evidence>
<evidence type="ECO:0000256" key="9">
    <source>
        <dbReference type="ARBA" id="ARBA00023128"/>
    </source>
</evidence>
<dbReference type="Ensembl" id="ENSLLET00000008667.1">
    <property type="protein sequence ID" value="ENSLLEP00000008335.1"/>
    <property type="gene ID" value="ENSLLEG00000005291.1"/>
</dbReference>
<keyword evidence="8 12" id="KW-1133">Transmembrane helix</keyword>
<organism evidence="13 14">
    <name type="scientific">Leptobrachium leishanense</name>
    <name type="common">Leishan spiny toad</name>
    <dbReference type="NCBI Taxonomy" id="445787"/>
    <lineage>
        <taxon>Eukaryota</taxon>
        <taxon>Metazoa</taxon>
        <taxon>Chordata</taxon>
        <taxon>Craniata</taxon>
        <taxon>Vertebrata</taxon>
        <taxon>Euteleostomi</taxon>
        <taxon>Amphibia</taxon>
        <taxon>Batrachia</taxon>
        <taxon>Anura</taxon>
        <taxon>Pelobatoidea</taxon>
        <taxon>Megophryidae</taxon>
        <taxon>Leptobrachium</taxon>
    </lineage>
</organism>
<name>A0A8C5P9R0_9ANUR</name>
<evidence type="ECO:0000256" key="1">
    <source>
        <dbReference type="ARBA" id="ARBA00004572"/>
    </source>
</evidence>
<evidence type="ECO:0000256" key="11">
    <source>
        <dbReference type="ARBA" id="ARBA00032786"/>
    </source>
</evidence>
<evidence type="ECO:0000256" key="12">
    <source>
        <dbReference type="SAM" id="Phobius"/>
    </source>
</evidence>
<proteinExistence type="inferred from homology"/>
<dbReference type="GO" id="GO:0030150">
    <property type="term" value="P:protein import into mitochondrial matrix"/>
    <property type="evidence" value="ECO:0007669"/>
    <property type="project" value="InterPro"/>
</dbReference>
<evidence type="ECO:0000256" key="8">
    <source>
        <dbReference type="ARBA" id="ARBA00022989"/>
    </source>
</evidence>
<comment type="similarity">
    <text evidence="2">Belongs to the Tom7 family.</text>
</comment>
<keyword evidence="9" id="KW-0496">Mitochondrion</keyword>
<keyword evidence="10 12" id="KW-0472">Membrane</keyword>
<comment type="subcellular location">
    <subcellularLocation>
        <location evidence="1">Mitochondrion outer membrane</location>
        <topology evidence="1">Single-pass membrane protein</topology>
    </subcellularLocation>
</comment>
<evidence type="ECO:0000256" key="10">
    <source>
        <dbReference type="ARBA" id="ARBA00023136"/>
    </source>
</evidence>
<dbReference type="GeneTree" id="ENSGT01140000282691"/>
<dbReference type="InterPro" id="IPR012621">
    <property type="entry name" value="Tom7"/>
</dbReference>
<evidence type="ECO:0000313" key="13">
    <source>
        <dbReference type="Ensembl" id="ENSLLEP00000008335.1"/>
    </source>
</evidence>
<feature type="transmembrane region" description="Helical" evidence="12">
    <location>
        <begin position="21"/>
        <end position="38"/>
    </location>
</feature>
<evidence type="ECO:0000256" key="4">
    <source>
        <dbReference type="ARBA" id="ARBA00022448"/>
    </source>
</evidence>
<dbReference type="Proteomes" id="UP000694569">
    <property type="component" value="Unplaced"/>
</dbReference>
<evidence type="ECO:0000256" key="7">
    <source>
        <dbReference type="ARBA" id="ARBA00022927"/>
    </source>
</evidence>
<reference evidence="13" key="1">
    <citation type="submission" date="2025-08" db="UniProtKB">
        <authorList>
            <consortium name="Ensembl"/>
        </authorList>
    </citation>
    <scope>IDENTIFICATION</scope>
</reference>
<keyword evidence="4" id="KW-0813">Transport</keyword>
<keyword evidence="5 12" id="KW-0812">Transmembrane</keyword>